<feature type="domain" description="J" evidence="3">
    <location>
        <begin position="68"/>
        <end position="124"/>
    </location>
</feature>
<keyword evidence="1" id="KW-0472">Membrane</keyword>
<organism evidence="4 5">
    <name type="scientific">Corynascus novoguineensis</name>
    <dbReference type="NCBI Taxonomy" id="1126955"/>
    <lineage>
        <taxon>Eukaryota</taxon>
        <taxon>Fungi</taxon>
        <taxon>Dikarya</taxon>
        <taxon>Ascomycota</taxon>
        <taxon>Pezizomycotina</taxon>
        <taxon>Sordariomycetes</taxon>
        <taxon>Sordariomycetidae</taxon>
        <taxon>Sordariales</taxon>
        <taxon>Chaetomiaceae</taxon>
        <taxon>Corynascus</taxon>
    </lineage>
</organism>
<name>A0AAN7HHS9_9PEZI</name>
<comment type="caution">
    <text evidence="4">The sequence shown here is derived from an EMBL/GenBank/DDBJ whole genome shotgun (WGS) entry which is preliminary data.</text>
</comment>
<accession>A0AAN7HHS9</accession>
<feature type="chain" id="PRO_5042937562" description="J domain-containing protein" evidence="2">
    <location>
        <begin position="16"/>
        <end position="313"/>
    </location>
</feature>
<keyword evidence="5" id="KW-1185">Reference proteome</keyword>
<evidence type="ECO:0000256" key="1">
    <source>
        <dbReference type="SAM" id="Phobius"/>
    </source>
</evidence>
<dbReference type="InterPro" id="IPR001623">
    <property type="entry name" value="DnaJ_domain"/>
</dbReference>
<proteinExistence type="predicted"/>
<evidence type="ECO:0000313" key="5">
    <source>
        <dbReference type="Proteomes" id="UP001303647"/>
    </source>
</evidence>
<sequence>MVLLSALEAVYMVLAACSPSFGEYLVSAGEHGARMVSKQGTRWLVATVLTSIASVVPTIKPGPQPLETPYSVLGVTTSSSTSEITRAYEDLTSKTWREKRRQAYHDAYQTLVDPLQRCIYHRNSGIPDWYGVPTLCGSEFAIDRLWAAKRFIRARLGDDDLSPKAAAALHLLKAKFIETAKTASALANATSRQTPPCAQQQADLSDTVWRRCLNWFKPTLFVLLAAIKFARWPGFIAPVLLKMRRKFQGWLRPVLLVLVKADQIRNWAASRPSLTTFVLVGFVLVSGASIHYFSRGRLKKIGTRQKKKVRFVS</sequence>
<evidence type="ECO:0000256" key="2">
    <source>
        <dbReference type="SAM" id="SignalP"/>
    </source>
</evidence>
<feature type="transmembrane region" description="Helical" evidence="1">
    <location>
        <begin position="274"/>
        <end position="294"/>
    </location>
</feature>
<reference evidence="4" key="1">
    <citation type="journal article" date="2023" name="Mol. Phylogenet. Evol.">
        <title>Genome-scale phylogeny and comparative genomics of the fungal order Sordariales.</title>
        <authorList>
            <person name="Hensen N."/>
            <person name="Bonometti L."/>
            <person name="Westerberg I."/>
            <person name="Brannstrom I.O."/>
            <person name="Guillou S."/>
            <person name="Cros-Aarteil S."/>
            <person name="Calhoun S."/>
            <person name="Haridas S."/>
            <person name="Kuo A."/>
            <person name="Mondo S."/>
            <person name="Pangilinan J."/>
            <person name="Riley R."/>
            <person name="LaButti K."/>
            <person name="Andreopoulos B."/>
            <person name="Lipzen A."/>
            <person name="Chen C."/>
            <person name="Yan M."/>
            <person name="Daum C."/>
            <person name="Ng V."/>
            <person name="Clum A."/>
            <person name="Steindorff A."/>
            <person name="Ohm R.A."/>
            <person name="Martin F."/>
            <person name="Silar P."/>
            <person name="Natvig D.O."/>
            <person name="Lalanne C."/>
            <person name="Gautier V."/>
            <person name="Ament-Velasquez S.L."/>
            <person name="Kruys A."/>
            <person name="Hutchinson M.I."/>
            <person name="Powell A.J."/>
            <person name="Barry K."/>
            <person name="Miller A.N."/>
            <person name="Grigoriev I.V."/>
            <person name="Debuchy R."/>
            <person name="Gladieux P."/>
            <person name="Hiltunen Thoren M."/>
            <person name="Johannesson H."/>
        </authorList>
    </citation>
    <scope>NUCLEOTIDE SEQUENCE</scope>
    <source>
        <strain evidence="4">CBS 359.72</strain>
    </source>
</reference>
<evidence type="ECO:0000313" key="4">
    <source>
        <dbReference type="EMBL" id="KAK4246062.1"/>
    </source>
</evidence>
<evidence type="ECO:0000259" key="3">
    <source>
        <dbReference type="PROSITE" id="PS50076"/>
    </source>
</evidence>
<dbReference type="EMBL" id="MU857683">
    <property type="protein sequence ID" value="KAK4246062.1"/>
    <property type="molecule type" value="Genomic_DNA"/>
</dbReference>
<gene>
    <name evidence="4" type="ORF">C7999DRAFT_42454</name>
</gene>
<dbReference type="InterPro" id="IPR036869">
    <property type="entry name" value="J_dom_sf"/>
</dbReference>
<dbReference type="Proteomes" id="UP001303647">
    <property type="component" value="Unassembled WGS sequence"/>
</dbReference>
<dbReference type="Gene3D" id="1.10.287.110">
    <property type="entry name" value="DnaJ domain"/>
    <property type="match status" value="1"/>
</dbReference>
<feature type="signal peptide" evidence="2">
    <location>
        <begin position="1"/>
        <end position="15"/>
    </location>
</feature>
<dbReference type="PROSITE" id="PS50076">
    <property type="entry name" value="DNAJ_2"/>
    <property type="match status" value="1"/>
</dbReference>
<dbReference type="SUPFAM" id="SSF46565">
    <property type="entry name" value="Chaperone J-domain"/>
    <property type="match status" value="1"/>
</dbReference>
<keyword evidence="1" id="KW-0812">Transmembrane</keyword>
<keyword evidence="1" id="KW-1133">Transmembrane helix</keyword>
<keyword evidence="2" id="KW-0732">Signal</keyword>
<dbReference type="AlphaFoldDB" id="A0AAN7HHS9"/>
<reference evidence="4" key="2">
    <citation type="submission" date="2023-05" db="EMBL/GenBank/DDBJ databases">
        <authorList>
            <consortium name="Lawrence Berkeley National Laboratory"/>
            <person name="Steindorff A."/>
            <person name="Hensen N."/>
            <person name="Bonometti L."/>
            <person name="Westerberg I."/>
            <person name="Brannstrom I.O."/>
            <person name="Guillou S."/>
            <person name="Cros-Aarteil S."/>
            <person name="Calhoun S."/>
            <person name="Haridas S."/>
            <person name="Kuo A."/>
            <person name="Mondo S."/>
            <person name="Pangilinan J."/>
            <person name="Riley R."/>
            <person name="Labutti K."/>
            <person name="Andreopoulos B."/>
            <person name="Lipzen A."/>
            <person name="Chen C."/>
            <person name="Yanf M."/>
            <person name="Daum C."/>
            <person name="Ng V."/>
            <person name="Clum A."/>
            <person name="Ohm R."/>
            <person name="Martin F."/>
            <person name="Silar P."/>
            <person name="Natvig D."/>
            <person name="Lalanne C."/>
            <person name="Gautier V."/>
            <person name="Ament-Velasquez S.L."/>
            <person name="Kruys A."/>
            <person name="Hutchinson M.I."/>
            <person name="Powell A.J."/>
            <person name="Barry K."/>
            <person name="Miller A.N."/>
            <person name="Grigoriev I.V."/>
            <person name="Debuchy R."/>
            <person name="Gladieux P."/>
            <person name="Thoren M.H."/>
            <person name="Johannesson H."/>
        </authorList>
    </citation>
    <scope>NUCLEOTIDE SEQUENCE</scope>
    <source>
        <strain evidence="4">CBS 359.72</strain>
    </source>
</reference>
<protein>
    <recommendedName>
        <fullName evidence="3">J domain-containing protein</fullName>
    </recommendedName>
</protein>